<keyword evidence="3" id="KW-1185">Reference proteome</keyword>
<dbReference type="InterPro" id="IPR015797">
    <property type="entry name" value="NUDIX_hydrolase-like_dom_sf"/>
</dbReference>
<sequence>MRSPGRSLSLSTTAFSSPESLSEWLRPRLPSDTFALWGVKPGTKTVHNLWLEIEHGETSLNSNHSPQTLPLRTVNVATVRIRNRAGSMLIESHQLLSDGTVRYRERPLSEKMKPGESVEEAATRAVSEELGPRIVKILPGTYVVKEEERASVSYPGLPARYVLHSVEAEVDGLSEEDGEFSTDEFSEGCDYDDLQTAGKTVFVKKHFWKWVATDAQ</sequence>
<comment type="caution">
    <text evidence="2">The sequence shown here is derived from an EMBL/GenBank/DDBJ whole genome shotgun (WGS) entry which is preliminary data.</text>
</comment>
<reference evidence="3" key="1">
    <citation type="journal article" date="2016" name="Nature">
        <title>The genome of the seagrass Zostera marina reveals angiosperm adaptation to the sea.</title>
        <authorList>
            <person name="Olsen J.L."/>
            <person name="Rouze P."/>
            <person name="Verhelst B."/>
            <person name="Lin Y.-C."/>
            <person name="Bayer T."/>
            <person name="Collen J."/>
            <person name="Dattolo E."/>
            <person name="De Paoli E."/>
            <person name="Dittami S."/>
            <person name="Maumus F."/>
            <person name="Michel G."/>
            <person name="Kersting A."/>
            <person name="Lauritano C."/>
            <person name="Lohaus R."/>
            <person name="Toepel M."/>
            <person name="Tonon T."/>
            <person name="Vanneste K."/>
            <person name="Amirebrahimi M."/>
            <person name="Brakel J."/>
            <person name="Bostroem C."/>
            <person name="Chovatia M."/>
            <person name="Grimwood J."/>
            <person name="Jenkins J.W."/>
            <person name="Jueterbock A."/>
            <person name="Mraz A."/>
            <person name="Stam W.T."/>
            <person name="Tice H."/>
            <person name="Bornberg-Bauer E."/>
            <person name="Green P.J."/>
            <person name="Pearson G.A."/>
            <person name="Procaccini G."/>
            <person name="Duarte C.M."/>
            <person name="Schmutz J."/>
            <person name="Reusch T.B.H."/>
            <person name="Van de Peer Y."/>
        </authorList>
    </citation>
    <scope>NUCLEOTIDE SEQUENCE [LARGE SCALE GENOMIC DNA]</scope>
    <source>
        <strain evidence="3">cv. Finnish</strain>
    </source>
</reference>
<dbReference type="PANTHER" id="PTHR36395:SF1">
    <property type="entry name" value="RING-H2 ZINC FINGER PROTEIN"/>
    <property type="match status" value="1"/>
</dbReference>
<dbReference type="PANTHER" id="PTHR36395">
    <property type="entry name" value="RING-H2 ZINC FINGER PROTEIN"/>
    <property type="match status" value="1"/>
</dbReference>
<evidence type="ECO:0000313" key="3">
    <source>
        <dbReference type="Proteomes" id="UP000036987"/>
    </source>
</evidence>
<dbReference type="SUPFAM" id="SSF55811">
    <property type="entry name" value="Nudix"/>
    <property type="match status" value="1"/>
</dbReference>
<feature type="domain" description="Nudix hydrolase" evidence="1">
    <location>
        <begin position="74"/>
        <end position="206"/>
    </location>
</feature>
<dbReference type="InterPro" id="IPR000086">
    <property type="entry name" value="NUDIX_hydrolase_dom"/>
</dbReference>
<dbReference type="Pfam" id="PF00293">
    <property type="entry name" value="NUDIX"/>
    <property type="match status" value="1"/>
</dbReference>
<dbReference type="EMBL" id="LFYR01000785">
    <property type="protein sequence ID" value="KMZ69228.1"/>
    <property type="molecule type" value="Genomic_DNA"/>
</dbReference>
<gene>
    <name evidence="2" type="ORF">ZOSMA_21G00820</name>
</gene>
<evidence type="ECO:0000259" key="1">
    <source>
        <dbReference type="Pfam" id="PF00293"/>
    </source>
</evidence>
<protein>
    <recommendedName>
        <fullName evidence="1">Nudix hydrolase domain-containing protein</fullName>
    </recommendedName>
</protein>
<name>A0A0K9PJJ6_ZOSMR</name>
<organism evidence="2 3">
    <name type="scientific">Zostera marina</name>
    <name type="common">Eelgrass</name>
    <dbReference type="NCBI Taxonomy" id="29655"/>
    <lineage>
        <taxon>Eukaryota</taxon>
        <taxon>Viridiplantae</taxon>
        <taxon>Streptophyta</taxon>
        <taxon>Embryophyta</taxon>
        <taxon>Tracheophyta</taxon>
        <taxon>Spermatophyta</taxon>
        <taxon>Magnoliopsida</taxon>
        <taxon>Liliopsida</taxon>
        <taxon>Zosteraceae</taxon>
        <taxon>Zostera</taxon>
    </lineage>
</organism>
<dbReference type="OrthoDB" id="433924at2759"/>
<dbReference type="OMA" id="GDFCTYE"/>
<accession>A0A0K9PJJ6</accession>
<dbReference type="Proteomes" id="UP000036987">
    <property type="component" value="Unassembled WGS sequence"/>
</dbReference>
<proteinExistence type="predicted"/>
<dbReference type="AlphaFoldDB" id="A0A0K9PJJ6"/>
<evidence type="ECO:0000313" key="2">
    <source>
        <dbReference type="EMBL" id="KMZ69228.1"/>
    </source>
</evidence>